<protein>
    <submittedName>
        <fullName evidence="2">Transcriptional regulator</fullName>
    </submittedName>
</protein>
<dbReference type="InterPro" id="IPR010982">
    <property type="entry name" value="Lambda_DNA-bd_dom_sf"/>
</dbReference>
<feature type="domain" description="HTH cro/C1-type" evidence="1">
    <location>
        <begin position="5"/>
        <end position="61"/>
    </location>
</feature>
<dbReference type="Gene3D" id="1.10.260.40">
    <property type="entry name" value="lambda repressor-like DNA-binding domains"/>
    <property type="match status" value="1"/>
</dbReference>
<dbReference type="EMBL" id="BMKI01000006">
    <property type="protein sequence ID" value="GGC94964.1"/>
    <property type="molecule type" value="Genomic_DNA"/>
</dbReference>
<reference evidence="3" key="1">
    <citation type="journal article" date="2019" name="Int. J. Syst. Evol. Microbiol.">
        <title>The Global Catalogue of Microorganisms (GCM) 10K type strain sequencing project: providing services to taxonomists for standard genome sequencing and annotation.</title>
        <authorList>
            <consortium name="The Broad Institute Genomics Platform"/>
            <consortium name="The Broad Institute Genome Sequencing Center for Infectious Disease"/>
            <person name="Wu L."/>
            <person name="Ma J."/>
        </authorList>
    </citation>
    <scope>NUCLEOTIDE SEQUENCE [LARGE SCALE GENOMIC DNA]</scope>
    <source>
        <strain evidence="3">CGMCC 1.15942</strain>
    </source>
</reference>
<evidence type="ECO:0000259" key="1">
    <source>
        <dbReference type="PROSITE" id="PS50943"/>
    </source>
</evidence>
<dbReference type="InterPro" id="IPR001387">
    <property type="entry name" value="Cro/C1-type_HTH"/>
</dbReference>
<dbReference type="Proteomes" id="UP000630615">
    <property type="component" value="Unassembled WGS sequence"/>
</dbReference>
<dbReference type="Pfam" id="PF01381">
    <property type="entry name" value="HTH_3"/>
    <property type="match status" value="1"/>
</dbReference>
<evidence type="ECO:0000313" key="2">
    <source>
        <dbReference type="EMBL" id="GGC94964.1"/>
    </source>
</evidence>
<dbReference type="RefSeq" id="WP_088270545.1">
    <property type="nucleotide sequence ID" value="NZ_BMKI01000006.1"/>
</dbReference>
<keyword evidence="3" id="KW-1185">Reference proteome</keyword>
<gene>
    <name evidence="2" type="ORF">GCM10011573_25780</name>
</gene>
<sequence>MLNNFEKARKSKRIRLVDIAELIGVKYQTVSEKINGKSSFKLDEVLLISKTYFPEYKIEYLFKDDEQEEL</sequence>
<dbReference type="CDD" id="cd00093">
    <property type="entry name" value="HTH_XRE"/>
    <property type="match status" value="1"/>
</dbReference>
<comment type="caution">
    <text evidence="2">The sequence shown here is derived from an EMBL/GenBank/DDBJ whole genome shotgun (WGS) entry which is preliminary data.</text>
</comment>
<organism evidence="2 3">
    <name type="scientific">Enterococcus wangshanyuanii</name>
    <dbReference type="NCBI Taxonomy" id="2005703"/>
    <lineage>
        <taxon>Bacteria</taxon>
        <taxon>Bacillati</taxon>
        <taxon>Bacillota</taxon>
        <taxon>Bacilli</taxon>
        <taxon>Lactobacillales</taxon>
        <taxon>Enterococcaceae</taxon>
        <taxon>Enterococcus</taxon>
    </lineage>
</organism>
<dbReference type="PROSITE" id="PS50943">
    <property type="entry name" value="HTH_CROC1"/>
    <property type="match status" value="1"/>
</dbReference>
<name>A0ABQ1PD79_9ENTE</name>
<accession>A0ABQ1PD79</accession>
<dbReference type="SUPFAM" id="SSF47413">
    <property type="entry name" value="lambda repressor-like DNA-binding domains"/>
    <property type="match status" value="1"/>
</dbReference>
<evidence type="ECO:0000313" key="3">
    <source>
        <dbReference type="Proteomes" id="UP000630615"/>
    </source>
</evidence>
<proteinExistence type="predicted"/>